<reference evidence="1 2" key="1">
    <citation type="submission" date="2016-07" db="EMBL/GenBank/DDBJ databases">
        <title>Pervasive Adenine N6-methylation of Active Genes in Fungi.</title>
        <authorList>
            <consortium name="DOE Joint Genome Institute"/>
            <person name="Mondo S.J."/>
            <person name="Dannebaum R.O."/>
            <person name="Kuo R.C."/>
            <person name="Labutti K."/>
            <person name="Haridas S."/>
            <person name="Kuo A."/>
            <person name="Salamov A."/>
            <person name="Ahrendt S.R."/>
            <person name="Lipzen A."/>
            <person name="Sullivan W."/>
            <person name="Andreopoulos W.B."/>
            <person name="Clum A."/>
            <person name="Lindquist E."/>
            <person name="Daum C."/>
            <person name="Ramamoorthy G.K."/>
            <person name="Gryganskyi A."/>
            <person name="Culley D."/>
            <person name="Magnuson J.K."/>
            <person name="James T.Y."/>
            <person name="O'Malley M.A."/>
            <person name="Stajich J.E."/>
            <person name="Spatafora J.W."/>
            <person name="Visel A."/>
            <person name="Grigoriev I.V."/>
        </authorList>
    </citation>
    <scope>NUCLEOTIDE SEQUENCE [LARGE SCALE GENOMIC DNA]</scope>
    <source>
        <strain evidence="1 2">NRRL 3301</strain>
    </source>
</reference>
<keyword evidence="2" id="KW-1185">Reference proteome</keyword>
<proteinExistence type="predicted"/>
<dbReference type="EMBL" id="MCGT01000001">
    <property type="protein sequence ID" value="ORX62909.1"/>
    <property type="molecule type" value="Genomic_DNA"/>
</dbReference>
<sequence length="77" mass="8501">MKHLTLKQSLYWGVPLTILAGYSVTRARAHPKTHLPFITTSDVGKDKDRLALLRAEFQQRNNGLGLGDDVRRSGGGV</sequence>
<organism evidence="1 2">
    <name type="scientific">Hesseltinella vesiculosa</name>
    <dbReference type="NCBI Taxonomy" id="101127"/>
    <lineage>
        <taxon>Eukaryota</taxon>
        <taxon>Fungi</taxon>
        <taxon>Fungi incertae sedis</taxon>
        <taxon>Mucoromycota</taxon>
        <taxon>Mucoromycotina</taxon>
        <taxon>Mucoromycetes</taxon>
        <taxon>Mucorales</taxon>
        <taxon>Cunninghamellaceae</taxon>
        <taxon>Hesseltinella</taxon>
    </lineage>
</organism>
<dbReference type="OrthoDB" id="2310186at2759"/>
<protein>
    <submittedName>
        <fullName evidence="1">Uncharacterized protein</fullName>
    </submittedName>
</protein>
<evidence type="ECO:0000313" key="2">
    <source>
        <dbReference type="Proteomes" id="UP000242146"/>
    </source>
</evidence>
<evidence type="ECO:0000313" key="1">
    <source>
        <dbReference type="EMBL" id="ORX62909.1"/>
    </source>
</evidence>
<name>A0A1X2GXT0_9FUNG</name>
<comment type="caution">
    <text evidence="1">The sequence shown here is derived from an EMBL/GenBank/DDBJ whole genome shotgun (WGS) entry which is preliminary data.</text>
</comment>
<accession>A0A1X2GXT0</accession>
<dbReference type="AlphaFoldDB" id="A0A1X2GXT0"/>
<dbReference type="Proteomes" id="UP000242146">
    <property type="component" value="Unassembled WGS sequence"/>
</dbReference>
<gene>
    <name evidence="1" type="ORF">DM01DRAFT_1008303</name>
</gene>